<dbReference type="InterPro" id="IPR006145">
    <property type="entry name" value="PsdUridine_synth_RsuA/RluA"/>
</dbReference>
<dbReference type="Gene3D" id="3.30.2350.10">
    <property type="entry name" value="Pseudouridine synthase"/>
    <property type="match status" value="2"/>
</dbReference>
<dbReference type="Proteomes" id="UP000018461">
    <property type="component" value="Unassembled WGS sequence"/>
</dbReference>
<evidence type="ECO:0000256" key="3">
    <source>
        <dbReference type="ARBA" id="ARBA00023235"/>
    </source>
</evidence>
<dbReference type="EMBL" id="AFZC02000003">
    <property type="protein sequence ID" value="EHL14183.1"/>
    <property type="molecule type" value="Genomic_DNA"/>
</dbReference>
<dbReference type="GO" id="GO:0009982">
    <property type="term" value="F:pseudouridine synthase activity"/>
    <property type="evidence" value="ECO:0007669"/>
    <property type="project" value="InterPro"/>
</dbReference>
<name>G9WJY6_9FIRM</name>
<evidence type="ECO:0000256" key="2">
    <source>
        <dbReference type="ARBA" id="ARBA00010876"/>
    </source>
</evidence>
<gene>
    <name evidence="7" type="ORF">HMPREF9625_00026</name>
</gene>
<dbReference type="AlphaFoldDB" id="G9WJY6"/>
<dbReference type="CDD" id="cd02869">
    <property type="entry name" value="PseudoU_synth_RluA_like"/>
    <property type="match status" value="1"/>
</dbReference>
<accession>G9WJY6</accession>
<reference evidence="7" key="2">
    <citation type="submission" date="2013-03" db="EMBL/GenBank/DDBJ databases">
        <title>The Genome Sequence of Oribacterium sp. ACB1.</title>
        <authorList>
            <consortium name="The Broad Institute Genomics Platform"/>
            <consortium name="The Broad Institute Genome Sequencing Center for Infectious Disease"/>
            <person name="Earl A."/>
            <person name="Ward D."/>
            <person name="Feldgarden M."/>
            <person name="Gevers D."/>
            <person name="Sizova M."/>
            <person name="Hazen A."/>
            <person name="Epstein S."/>
            <person name="Walker B."/>
            <person name="Young S."/>
            <person name="Zeng Q."/>
            <person name="Gargeya S."/>
            <person name="Fitzgerald M."/>
            <person name="Haas B."/>
            <person name="Abouelleil A."/>
            <person name="Allen A.W."/>
            <person name="Alvarado L."/>
            <person name="Arachchi H.M."/>
            <person name="Berlin A.M."/>
            <person name="Chapman S.B."/>
            <person name="Gainer-Dewar J."/>
            <person name="Goldberg J."/>
            <person name="Griggs A."/>
            <person name="Gujja S."/>
            <person name="Hansen M."/>
            <person name="Howarth C."/>
            <person name="Imamovic A."/>
            <person name="Ireland A."/>
            <person name="Larimer J."/>
            <person name="McCowan C."/>
            <person name="Murphy C."/>
            <person name="Pearson M."/>
            <person name="Poon T.W."/>
            <person name="Priest M."/>
            <person name="Roberts A."/>
            <person name="Saif S."/>
            <person name="Shea T."/>
            <person name="Sisk P."/>
            <person name="Sykes S."/>
            <person name="Wortman J."/>
            <person name="Nusbaum C."/>
            <person name="Birren B."/>
        </authorList>
    </citation>
    <scope>NUCLEOTIDE SEQUENCE [LARGE SCALE GENOMIC DNA]</scope>
    <source>
        <strain evidence="7">ACB1</strain>
    </source>
</reference>
<keyword evidence="8" id="KW-1185">Reference proteome</keyword>
<protein>
    <recommendedName>
        <fullName evidence="4">RNA pseudouridylate synthase</fullName>
    </recommendedName>
    <alternativeName>
        <fullName evidence="5">RNA-uridine isomerase</fullName>
    </alternativeName>
</protein>
<dbReference type="Pfam" id="PF00849">
    <property type="entry name" value="PseudoU_synth_2"/>
    <property type="match status" value="1"/>
</dbReference>
<feature type="domain" description="Pseudouridine synthase RsuA/RluA-like" evidence="6">
    <location>
        <begin position="101"/>
        <end position="297"/>
    </location>
</feature>
<evidence type="ECO:0000313" key="8">
    <source>
        <dbReference type="Proteomes" id="UP000018461"/>
    </source>
</evidence>
<dbReference type="GO" id="GO:0000455">
    <property type="term" value="P:enzyme-directed rRNA pseudouridine synthesis"/>
    <property type="evidence" value="ECO:0007669"/>
    <property type="project" value="TreeGrafter"/>
</dbReference>
<evidence type="ECO:0000256" key="1">
    <source>
        <dbReference type="ARBA" id="ARBA00000073"/>
    </source>
</evidence>
<dbReference type="STRING" id="796943.HMPREF9625_00026"/>
<dbReference type="HOGENOM" id="CLU_016902_8_2_9"/>
<dbReference type="PANTHER" id="PTHR21600:SF44">
    <property type="entry name" value="RIBOSOMAL LARGE SUBUNIT PSEUDOURIDINE SYNTHASE D"/>
    <property type="match status" value="1"/>
</dbReference>
<sequence>MKQNIRKLNYKITKSFHGLTIEAFLHRKRYTRGMISGLKKVKYVENGVTHYGIEKNGQWAFSIDLLNDGDLLSISFLEMEAEDSAAPYSLPLDIVYEDEDILLLNKPAGIPSHPSPGHYEGTLAGAASYYYKEIKGIQPFVCRMIHRLDLDTSGLLLLGKNKFSGSLLNQDMRAGRIERCYTAFCHGNPALAFENTTSPYSVSKENAKNSGNLGIPDSLPTSLKTLPGLEKNGDILRISAPIQRVENEYMLREVHFQNGQEAVTNILSVEYFPEKDFSRIKLRLETGRTHQIRVHLSYIGCPLLGDSLYGGNAYTPYMKRQALHSSSIEFLHPESGEKMQFEIPLPRDMEELL</sequence>
<proteinExistence type="inferred from homology"/>
<dbReference type="GO" id="GO:0140098">
    <property type="term" value="F:catalytic activity, acting on RNA"/>
    <property type="evidence" value="ECO:0007669"/>
    <property type="project" value="UniProtKB-ARBA"/>
</dbReference>
<evidence type="ECO:0000313" key="7">
    <source>
        <dbReference type="EMBL" id="EHL14183.1"/>
    </source>
</evidence>
<keyword evidence="3" id="KW-0413">Isomerase</keyword>
<evidence type="ECO:0000259" key="6">
    <source>
        <dbReference type="Pfam" id="PF00849"/>
    </source>
</evidence>
<dbReference type="PROSITE" id="PS01129">
    <property type="entry name" value="PSI_RLU"/>
    <property type="match status" value="1"/>
</dbReference>
<comment type="caution">
    <text evidence="7">The sequence shown here is derived from an EMBL/GenBank/DDBJ whole genome shotgun (WGS) entry which is preliminary data.</text>
</comment>
<dbReference type="GO" id="GO:0003723">
    <property type="term" value="F:RNA binding"/>
    <property type="evidence" value="ECO:0007669"/>
    <property type="project" value="InterPro"/>
</dbReference>
<dbReference type="InterPro" id="IPR006224">
    <property type="entry name" value="PsdUridine_synth_RluA-like_CS"/>
</dbReference>
<comment type="catalytic activity">
    <reaction evidence="1">
        <text>a uridine in RNA = a pseudouridine in RNA</text>
        <dbReference type="Rhea" id="RHEA:48348"/>
        <dbReference type="Rhea" id="RHEA-COMP:12068"/>
        <dbReference type="Rhea" id="RHEA-COMP:12069"/>
        <dbReference type="ChEBI" id="CHEBI:65314"/>
        <dbReference type="ChEBI" id="CHEBI:65315"/>
    </reaction>
</comment>
<reference evidence="7" key="1">
    <citation type="submission" date="2011-08" db="EMBL/GenBank/DDBJ databases">
        <authorList>
            <consortium name="The Broad Institute Genome Sequencing Platform"/>
            <person name="Earl A."/>
            <person name="Ward D."/>
            <person name="Feldgarden M."/>
            <person name="Gevers D."/>
            <person name="Sizova M."/>
            <person name="Hazen A."/>
            <person name="Epstein S."/>
            <person name="Young S.K."/>
            <person name="Zeng Q."/>
            <person name="Gargeya S."/>
            <person name="Fitzgerald M."/>
            <person name="Haas B."/>
            <person name="Abouelleil A."/>
            <person name="Alvarado L."/>
            <person name="Arachchi H.M."/>
            <person name="Berlin A."/>
            <person name="Brown A."/>
            <person name="Chapman S.B."/>
            <person name="Chen Z."/>
            <person name="Dunbar C."/>
            <person name="Freedman E."/>
            <person name="Gearin G."/>
            <person name="Gellesch M."/>
            <person name="Goldberg J."/>
            <person name="Griggs A."/>
            <person name="Gujja S."/>
            <person name="Heiman D."/>
            <person name="Howarth C."/>
            <person name="Larson L."/>
            <person name="Lui A."/>
            <person name="MacDonald P.J.P."/>
            <person name="Montmayeur A."/>
            <person name="Murphy C."/>
            <person name="Neiman D."/>
            <person name="Pearson M."/>
            <person name="Priest M."/>
            <person name="Roberts A."/>
            <person name="Saif S."/>
            <person name="Shea T."/>
            <person name="Shenoy N."/>
            <person name="Sisk P."/>
            <person name="Stolte C."/>
            <person name="Sykes S."/>
            <person name="Wortman J."/>
            <person name="Nusbaum C."/>
            <person name="Birren B."/>
        </authorList>
    </citation>
    <scope>NUCLEOTIDE SEQUENCE</scope>
    <source>
        <strain evidence="7">ACB1</strain>
    </source>
</reference>
<dbReference type="PANTHER" id="PTHR21600">
    <property type="entry name" value="MITOCHONDRIAL RNA PSEUDOURIDINE SYNTHASE"/>
    <property type="match status" value="1"/>
</dbReference>
<organism evidence="7 8">
    <name type="scientific">Oribacterium parvum ACB1</name>
    <dbReference type="NCBI Taxonomy" id="796943"/>
    <lineage>
        <taxon>Bacteria</taxon>
        <taxon>Bacillati</taxon>
        <taxon>Bacillota</taxon>
        <taxon>Clostridia</taxon>
        <taxon>Lachnospirales</taxon>
        <taxon>Lachnospiraceae</taxon>
        <taxon>Oribacterium</taxon>
    </lineage>
</organism>
<comment type="similarity">
    <text evidence="2">Belongs to the pseudouridine synthase RluA family.</text>
</comment>
<evidence type="ECO:0000256" key="5">
    <source>
        <dbReference type="ARBA" id="ARBA00033164"/>
    </source>
</evidence>
<dbReference type="InterPro" id="IPR050188">
    <property type="entry name" value="RluA_PseudoU_synthase"/>
</dbReference>
<dbReference type="SUPFAM" id="SSF55120">
    <property type="entry name" value="Pseudouridine synthase"/>
    <property type="match status" value="1"/>
</dbReference>
<dbReference type="InterPro" id="IPR020103">
    <property type="entry name" value="PsdUridine_synth_cat_dom_sf"/>
</dbReference>
<evidence type="ECO:0000256" key="4">
    <source>
        <dbReference type="ARBA" id="ARBA00031870"/>
    </source>
</evidence>
<dbReference type="PATRIC" id="fig|796943.3.peg.30"/>